<organism evidence="9 10">
    <name type="scientific">Sharpea porci</name>
    <dbReference type="NCBI Taxonomy" id="2652286"/>
    <lineage>
        <taxon>Bacteria</taxon>
        <taxon>Bacillati</taxon>
        <taxon>Bacillota</taxon>
        <taxon>Erysipelotrichia</taxon>
        <taxon>Erysipelotrichales</taxon>
        <taxon>Coprobacillaceae</taxon>
        <taxon>Sharpea</taxon>
    </lineage>
</organism>
<protein>
    <recommendedName>
        <fullName evidence="6">Oligopeptidase F</fullName>
        <ecNumber evidence="6">3.4.24.-</ecNumber>
    </recommendedName>
</protein>
<name>A0A844FSQ0_9FIRM</name>
<dbReference type="GO" id="GO:0004222">
    <property type="term" value="F:metalloendopeptidase activity"/>
    <property type="evidence" value="ECO:0007669"/>
    <property type="project" value="UniProtKB-UniRule"/>
</dbReference>
<dbReference type="SUPFAM" id="SSF55486">
    <property type="entry name" value="Metalloproteases ('zincins'), catalytic domain"/>
    <property type="match status" value="1"/>
</dbReference>
<keyword evidence="5 6" id="KW-0482">Metalloprotease</keyword>
<dbReference type="InterPro" id="IPR042088">
    <property type="entry name" value="OligoPept_F_C"/>
</dbReference>
<dbReference type="GO" id="GO:0006508">
    <property type="term" value="P:proteolysis"/>
    <property type="evidence" value="ECO:0007669"/>
    <property type="project" value="UniProtKB-KW"/>
</dbReference>
<evidence type="ECO:0000259" key="7">
    <source>
        <dbReference type="Pfam" id="PF01432"/>
    </source>
</evidence>
<comment type="similarity">
    <text evidence="6">Belongs to the peptidase M3B family.</text>
</comment>
<dbReference type="AlphaFoldDB" id="A0A844FSQ0"/>
<dbReference type="RefSeq" id="WP_154514597.1">
    <property type="nucleotide sequence ID" value="NZ_VUNM01000005.1"/>
</dbReference>
<dbReference type="Pfam" id="PF08439">
    <property type="entry name" value="Peptidase_M3_N"/>
    <property type="match status" value="1"/>
</dbReference>
<keyword evidence="4 6" id="KW-0862">Zinc</keyword>
<accession>A0A844FSQ0</accession>
<dbReference type="GO" id="GO:0006518">
    <property type="term" value="P:peptide metabolic process"/>
    <property type="evidence" value="ECO:0007669"/>
    <property type="project" value="TreeGrafter"/>
</dbReference>
<evidence type="ECO:0000256" key="4">
    <source>
        <dbReference type="ARBA" id="ARBA00022833"/>
    </source>
</evidence>
<keyword evidence="2 6" id="KW-0479">Metal-binding</keyword>
<evidence type="ECO:0000256" key="1">
    <source>
        <dbReference type="ARBA" id="ARBA00022670"/>
    </source>
</evidence>
<comment type="function">
    <text evidence="6">Has oligopeptidase activity and degrades a variety of small bioactive peptides.</text>
</comment>
<evidence type="ECO:0000256" key="5">
    <source>
        <dbReference type="ARBA" id="ARBA00023049"/>
    </source>
</evidence>
<dbReference type="PANTHER" id="PTHR11804">
    <property type="entry name" value="PROTEASE M3 THIMET OLIGOPEPTIDASE-RELATED"/>
    <property type="match status" value="1"/>
</dbReference>
<evidence type="ECO:0000256" key="3">
    <source>
        <dbReference type="ARBA" id="ARBA00022801"/>
    </source>
</evidence>
<keyword evidence="3 6" id="KW-0378">Hydrolase</keyword>
<evidence type="ECO:0000313" key="9">
    <source>
        <dbReference type="EMBL" id="MST88665.1"/>
    </source>
</evidence>
<evidence type="ECO:0000256" key="6">
    <source>
        <dbReference type="RuleBase" id="RU368091"/>
    </source>
</evidence>
<comment type="caution">
    <text evidence="9">The sequence shown here is derived from an EMBL/GenBank/DDBJ whole genome shotgun (WGS) entry which is preliminary data.</text>
</comment>
<dbReference type="Gene3D" id="1.20.140.70">
    <property type="entry name" value="Oligopeptidase f, N-terminal domain"/>
    <property type="match status" value="1"/>
</dbReference>
<dbReference type="EMBL" id="VUNM01000005">
    <property type="protein sequence ID" value="MST88665.1"/>
    <property type="molecule type" value="Genomic_DNA"/>
</dbReference>
<evidence type="ECO:0000259" key="8">
    <source>
        <dbReference type="Pfam" id="PF08439"/>
    </source>
</evidence>
<evidence type="ECO:0000256" key="2">
    <source>
        <dbReference type="ARBA" id="ARBA00022723"/>
    </source>
</evidence>
<dbReference type="InterPro" id="IPR001567">
    <property type="entry name" value="Pept_M3A_M3B_dom"/>
</dbReference>
<gene>
    <name evidence="9" type="primary">pepF</name>
    <name evidence="9" type="ORF">FYJ79_03570</name>
</gene>
<reference evidence="9 10" key="1">
    <citation type="submission" date="2019-08" db="EMBL/GenBank/DDBJ databases">
        <title>In-depth cultivation of the pig gut microbiome towards novel bacterial diversity and tailored functional studies.</title>
        <authorList>
            <person name="Wylensek D."/>
            <person name="Hitch T.C.A."/>
            <person name="Clavel T."/>
        </authorList>
    </citation>
    <scope>NUCLEOTIDE SEQUENCE [LARGE SCALE GENOMIC DNA]</scope>
    <source>
        <strain evidence="9 10">CA-Schmier-601-WT-3</strain>
    </source>
</reference>
<dbReference type="EC" id="3.4.24.-" evidence="6"/>
<dbReference type="Proteomes" id="UP000442619">
    <property type="component" value="Unassembled WGS sequence"/>
</dbReference>
<dbReference type="GO" id="GO:0046872">
    <property type="term" value="F:metal ion binding"/>
    <property type="evidence" value="ECO:0007669"/>
    <property type="project" value="UniProtKB-UniRule"/>
</dbReference>
<dbReference type="InterPro" id="IPR045090">
    <property type="entry name" value="Pept_M3A_M3B"/>
</dbReference>
<proteinExistence type="inferred from homology"/>
<dbReference type="InterPro" id="IPR004438">
    <property type="entry name" value="Peptidase_M3B"/>
</dbReference>
<dbReference type="PANTHER" id="PTHR11804:SF84">
    <property type="entry name" value="SACCHAROLYSIN"/>
    <property type="match status" value="1"/>
</dbReference>
<comment type="cofactor">
    <cofactor evidence="6">
        <name>Zn(2+)</name>
        <dbReference type="ChEBI" id="CHEBI:29105"/>
    </cofactor>
    <text evidence="6">Binds 1 zinc ion.</text>
</comment>
<dbReference type="Pfam" id="PF01432">
    <property type="entry name" value="Peptidase_M3"/>
    <property type="match status" value="1"/>
</dbReference>
<sequence length="602" mass="69046">MAETLKERKDMDPEYMWDLSTLYKDDETWAKEKDQLEDMINQLSLYQGTLHNAKNLRAFFDFDTKLSRKLSDYYCYASLRNCEDTRNNDGQAMEAKAIEIYTKYATAISFAEPEILSLDEKTMEDIMQDELLKPYKFIMQKLLDAKPHVLSSKEEALLAAYTEVLSAPGKISENLQDADMTFDDVEDSHGEKHQLTESNYILLETNTDRMLRKNAFESFYKSYKGHINTFAATYNANVKEAVASAKVRHYSSSRAMSMAHEHVPESVYDGLVDTVHEYMNQMYRYVALRKKMLHLDELHYYDLYTPLMPGSTKHYTYEEAQEMVLEAVKPLGEDYVNRVKQAYHDGWIDVYPNAGKRGGAFSSGTYDSNPFILTNFTGTLDSVSTLAHEMGHSQHTWLSNHTQEPQNADYTLFVAEVASTVNENLLIEQLLAKTTDPKERLALLNQYLEGFKGTVYRQTMFAEFERDAHRMAEAGEALIASSLNNLYKKLIQEYFGEDLVIDDEVKYEWARIPHFYRPFYVYKYATSYSAAVALSEAILNDGDEAVKKYLEFLSMGGSAYPLDELKHAGVDFTTSAPVARALKKFASILDDVEETLKKLENS</sequence>
<keyword evidence="10" id="KW-1185">Reference proteome</keyword>
<dbReference type="NCBIfam" id="TIGR00181">
    <property type="entry name" value="pepF"/>
    <property type="match status" value="1"/>
</dbReference>
<feature type="domain" description="Oligopeptidase F N-terminal" evidence="8">
    <location>
        <begin position="114"/>
        <end position="182"/>
    </location>
</feature>
<keyword evidence="1 6" id="KW-0645">Protease</keyword>
<dbReference type="Gene3D" id="1.10.1370.20">
    <property type="entry name" value="Oligoendopeptidase f, C-terminal domain"/>
    <property type="match status" value="1"/>
</dbReference>
<dbReference type="Gene3D" id="1.10.287.830">
    <property type="entry name" value="putative peptidase helix hairpin domain like"/>
    <property type="match status" value="1"/>
</dbReference>
<dbReference type="CDD" id="cd09608">
    <property type="entry name" value="M3B_PepF"/>
    <property type="match status" value="1"/>
</dbReference>
<feature type="domain" description="Peptidase M3A/M3B catalytic" evidence="7">
    <location>
        <begin position="203"/>
        <end position="582"/>
    </location>
</feature>
<dbReference type="InterPro" id="IPR013647">
    <property type="entry name" value="OligopepF_N_dom"/>
</dbReference>
<evidence type="ECO:0000313" key="10">
    <source>
        <dbReference type="Proteomes" id="UP000442619"/>
    </source>
</evidence>